<dbReference type="InterPro" id="IPR002052">
    <property type="entry name" value="DNA_methylase_N6_adenine_CS"/>
</dbReference>
<dbReference type="GO" id="GO:0006304">
    <property type="term" value="P:DNA modification"/>
    <property type="evidence" value="ECO:0007669"/>
    <property type="project" value="InterPro"/>
</dbReference>
<feature type="domain" description="Type II methyltransferase M.TaqI-like" evidence="6">
    <location>
        <begin position="439"/>
        <end position="631"/>
    </location>
</feature>
<dbReference type="PANTHER" id="PTHR33841:SF1">
    <property type="entry name" value="DNA METHYLTRANSFERASE A"/>
    <property type="match status" value="1"/>
</dbReference>
<dbReference type="EMBL" id="VTFZ01000002">
    <property type="protein sequence ID" value="MRX79612.1"/>
    <property type="molecule type" value="Genomic_DNA"/>
</dbReference>
<dbReference type="GO" id="GO:0003676">
    <property type="term" value="F:nucleic acid binding"/>
    <property type="evidence" value="ECO:0007669"/>
    <property type="project" value="InterPro"/>
</dbReference>
<evidence type="ECO:0000259" key="6">
    <source>
        <dbReference type="Pfam" id="PF07669"/>
    </source>
</evidence>
<protein>
    <recommendedName>
        <fullName evidence="1">site-specific DNA-methyltransferase (adenine-specific)</fullName>
        <ecNumber evidence="1">2.1.1.72</ecNumber>
    </recommendedName>
</protein>
<evidence type="ECO:0000256" key="5">
    <source>
        <dbReference type="ARBA" id="ARBA00047942"/>
    </source>
</evidence>
<dbReference type="Proteomes" id="UP000470010">
    <property type="component" value="Unassembled WGS sequence"/>
</dbReference>
<gene>
    <name evidence="7" type="ORF">GJE22_03180</name>
</gene>
<dbReference type="Gene3D" id="3.40.50.150">
    <property type="entry name" value="Vaccinia Virus protein VP39"/>
    <property type="match status" value="1"/>
</dbReference>
<keyword evidence="8" id="KW-1185">Reference proteome</keyword>
<dbReference type="PANTHER" id="PTHR33841">
    <property type="entry name" value="DNA METHYLTRANSFERASE YEEA-RELATED"/>
    <property type="match status" value="1"/>
</dbReference>
<comment type="catalytic activity">
    <reaction evidence="5">
        <text>a 2'-deoxyadenosine in DNA + S-adenosyl-L-methionine = an N(6)-methyl-2'-deoxyadenosine in DNA + S-adenosyl-L-homocysteine + H(+)</text>
        <dbReference type="Rhea" id="RHEA:15197"/>
        <dbReference type="Rhea" id="RHEA-COMP:12418"/>
        <dbReference type="Rhea" id="RHEA-COMP:12419"/>
        <dbReference type="ChEBI" id="CHEBI:15378"/>
        <dbReference type="ChEBI" id="CHEBI:57856"/>
        <dbReference type="ChEBI" id="CHEBI:59789"/>
        <dbReference type="ChEBI" id="CHEBI:90615"/>
        <dbReference type="ChEBI" id="CHEBI:90616"/>
        <dbReference type="EC" id="2.1.1.72"/>
    </reaction>
</comment>
<dbReference type="AlphaFoldDB" id="A0A7K0G7H7"/>
<evidence type="ECO:0000313" key="8">
    <source>
        <dbReference type="Proteomes" id="UP000470010"/>
    </source>
</evidence>
<comment type="caution">
    <text evidence="7">The sequence shown here is derived from an EMBL/GenBank/DDBJ whole genome shotgun (WGS) entry which is preliminary data.</text>
</comment>
<evidence type="ECO:0000256" key="3">
    <source>
        <dbReference type="ARBA" id="ARBA00022679"/>
    </source>
</evidence>
<dbReference type="EC" id="2.1.1.72" evidence="1"/>
<evidence type="ECO:0000256" key="2">
    <source>
        <dbReference type="ARBA" id="ARBA00022603"/>
    </source>
</evidence>
<dbReference type="PRINTS" id="PR00507">
    <property type="entry name" value="N12N6MTFRASE"/>
</dbReference>
<name>A0A7K0G7H7_9ACTN</name>
<keyword evidence="2 7" id="KW-0489">Methyltransferase</keyword>
<reference evidence="8" key="1">
    <citation type="submission" date="2019-08" db="EMBL/GenBank/DDBJ databases">
        <title>Arthrobacter sp. nov., isolated from plateau pika and Tibetan wild ass.</title>
        <authorList>
            <person name="Ge Y."/>
        </authorList>
    </citation>
    <scope>NUCLEOTIDE SEQUENCE [LARGE SCALE GENOMIC DNA]</scope>
    <source>
        <strain evidence="8">HF-1365</strain>
    </source>
</reference>
<dbReference type="PROSITE" id="PS00092">
    <property type="entry name" value="N6_MTASE"/>
    <property type="match status" value="1"/>
</dbReference>
<evidence type="ECO:0000256" key="4">
    <source>
        <dbReference type="ARBA" id="ARBA00022691"/>
    </source>
</evidence>
<dbReference type="GO" id="GO:0032259">
    <property type="term" value="P:methylation"/>
    <property type="evidence" value="ECO:0007669"/>
    <property type="project" value="UniProtKB-KW"/>
</dbReference>
<dbReference type="InterPro" id="IPR050953">
    <property type="entry name" value="N4_N6_ade-DNA_methylase"/>
</dbReference>
<accession>A0A7K0G7H7</accession>
<sequence>MQHDLETRRSDLVALVERYAANRTEYIKSTYGETSLRVEFLDPLFCILGWDVNNEAGHSIYTREVIHEANVTVDDEDSAHANKKPDYAFRLGGETKFFLEAKKPSVNIVERREPAFQARRYGWNGNHAIAVLSNFEDLSIYDCGYRPTDDQGASFARIACYHFDELVEHFDEIYSLLSKEAVANGSLDNVDAREQAVKVPFDDLFLGQISSWRGDIALDVYNHYKVSEQDRLNQFTQTLLNRIIFLRVCEDRSFEDEEELLRIASFEELREVFAAADAKYDSGLFNYLDDAPWKVSDYLLISIFQDLYYPESSYDFNVVQPHVIGHIYEEFLSERVYIEDGRVRFESTPEAVESNGVVPTPKDITDAIVANTLREVSYPCKVADVCCGSGNFLLSSYEYLVSKELTRVISEGDASVELIERPSGLDLPFWRKRQILTEAIYGVDINPLAVEVAQLSLVLRLLEGCSGEELDAFRSNTGCKLLPNLSDNIKCGNSLVGYSYFDFDPSATNNIDSLRAVRPFDWASEFPFGGFDAIVGNPPYIRVQNLARYIPQEYEFYKSRHCDLKIASAQLLDKYMLFVERGLSLLSASGRLGTIIPNKFMTIATGKQLRGLLTSRYHVSRIVDFGTLQVFPGRSTYTCILIATPEDVSDFTRLQVASISDFVGSPTEGGATYPSTDLTREAWSFPPEALSEHLAKIADKCTKLSDMANVFVGLQTSNDAAYIIEPTAETDGVYSFEDMNGHHSKVEKALCRPCLLDVSFEPYGTPTPNKQIIFPYYFSCGRAKLIPFDRLQVEYPNACEYLLSIKEKLESRAFSNRSRGDDWYRFGRSQSLGKFSGNPHLIWPVLSLGPKYVNDQSGKVMFTGGGNGPYYGMELKEETPEAIEYVQAALSYWLTEALVRSKTSVFRGDYYAHGKQFVTELPIRRIDFSNNADVALHARIVATVRTLNDLVSKRASSSSKSDAELYTRSIAAAERNLKSDMDMLYGVPTGLEGAVMS</sequence>
<dbReference type="InterPro" id="IPR029063">
    <property type="entry name" value="SAM-dependent_MTases_sf"/>
</dbReference>
<evidence type="ECO:0000313" key="7">
    <source>
        <dbReference type="EMBL" id="MRX79612.1"/>
    </source>
</evidence>
<dbReference type="Pfam" id="PF07669">
    <property type="entry name" value="Eco57I"/>
    <property type="match status" value="1"/>
</dbReference>
<organism evidence="7 8">
    <name type="scientific">Enorma shizhengliae</name>
    <dbReference type="NCBI Taxonomy" id="2606615"/>
    <lineage>
        <taxon>Bacteria</taxon>
        <taxon>Bacillati</taxon>
        <taxon>Actinomycetota</taxon>
        <taxon>Coriobacteriia</taxon>
        <taxon>Coriobacteriales</taxon>
        <taxon>Coriobacteriaceae</taxon>
        <taxon>Enorma</taxon>
    </lineage>
</organism>
<keyword evidence="3" id="KW-0808">Transferase</keyword>
<evidence type="ECO:0000256" key="1">
    <source>
        <dbReference type="ARBA" id="ARBA00011900"/>
    </source>
</evidence>
<dbReference type="GO" id="GO:0009007">
    <property type="term" value="F:site-specific DNA-methyltransferase (adenine-specific) activity"/>
    <property type="evidence" value="ECO:0007669"/>
    <property type="project" value="UniProtKB-EC"/>
</dbReference>
<keyword evidence="4" id="KW-0949">S-adenosyl-L-methionine</keyword>
<dbReference type="InterPro" id="IPR011639">
    <property type="entry name" value="MethylTrfase_TaqI-like_dom"/>
</dbReference>
<proteinExistence type="predicted"/>
<dbReference type="SUPFAM" id="SSF53335">
    <property type="entry name" value="S-adenosyl-L-methionine-dependent methyltransferases"/>
    <property type="match status" value="1"/>
</dbReference>